<protein>
    <submittedName>
        <fullName evidence="2">Uncharacterized protein</fullName>
    </submittedName>
</protein>
<keyword evidence="3" id="KW-1185">Reference proteome</keyword>
<evidence type="ECO:0000256" key="1">
    <source>
        <dbReference type="SAM" id="MobiDB-lite"/>
    </source>
</evidence>
<reference evidence="2 3" key="1">
    <citation type="submission" date="2020-08" db="EMBL/GenBank/DDBJ databases">
        <title>Plant Genome Project.</title>
        <authorList>
            <person name="Zhang R.-G."/>
        </authorList>
    </citation>
    <scope>NUCLEOTIDE SEQUENCE [LARGE SCALE GENOMIC DNA]</scope>
    <source>
        <tissue evidence="2">Rhizome</tissue>
    </source>
</reference>
<sequence>MGEEAEQIAVVKVEDSSKNNPFLKRRAQESQLKEILLWHRLRMKRSYRLSGHGKKEKNQKQITKLRRRRRLSRCGRTPRRQV</sequence>
<evidence type="ECO:0000313" key="2">
    <source>
        <dbReference type="EMBL" id="KAG6486987.1"/>
    </source>
</evidence>
<accession>A0A8J5FFY6</accession>
<comment type="caution">
    <text evidence="2">The sequence shown here is derived from an EMBL/GenBank/DDBJ whole genome shotgun (WGS) entry which is preliminary data.</text>
</comment>
<name>A0A8J5FFY6_ZINOF</name>
<feature type="region of interest" description="Disordered" evidence="1">
    <location>
        <begin position="48"/>
        <end position="82"/>
    </location>
</feature>
<dbReference type="AlphaFoldDB" id="A0A8J5FFY6"/>
<evidence type="ECO:0000313" key="3">
    <source>
        <dbReference type="Proteomes" id="UP000734854"/>
    </source>
</evidence>
<proteinExistence type="predicted"/>
<organism evidence="2 3">
    <name type="scientific">Zingiber officinale</name>
    <name type="common">Ginger</name>
    <name type="synonym">Amomum zingiber</name>
    <dbReference type="NCBI Taxonomy" id="94328"/>
    <lineage>
        <taxon>Eukaryota</taxon>
        <taxon>Viridiplantae</taxon>
        <taxon>Streptophyta</taxon>
        <taxon>Embryophyta</taxon>
        <taxon>Tracheophyta</taxon>
        <taxon>Spermatophyta</taxon>
        <taxon>Magnoliopsida</taxon>
        <taxon>Liliopsida</taxon>
        <taxon>Zingiberales</taxon>
        <taxon>Zingiberaceae</taxon>
        <taxon>Zingiber</taxon>
    </lineage>
</organism>
<dbReference type="Proteomes" id="UP000734854">
    <property type="component" value="Unassembled WGS sequence"/>
</dbReference>
<dbReference type="EMBL" id="JACMSC010000015">
    <property type="protein sequence ID" value="KAG6486987.1"/>
    <property type="molecule type" value="Genomic_DNA"/>
</dbReference>
<gene>
    <name evidence="2" type="ORF">ZIOFF_055568</name>
</gene>